<feature type="compositionally biased region" description="Acidic residues" evidence="1">
    <location>
        <begin position="41"/>
        <end position="71"/>
    </location>
</feature>
<organism evidence="2 3">
    <name type="scientific">Marasmius crinis-equi</name>
    <dbReference type="NCBI Taxonomy" id="585013"/>
    <lineage>
        <taxon>Eukaryota</taxon>
        <taxon>Fungi</taxon>
        <taxon>Dikarya</taxon>
        <taxon>Basidiomycota</taxon>
        <taxon>Agaricomycotina</taxon>
        <taxon>Agaricomycetes</taxon>
        <taxon>Agaricomycetidae</taxon>
        <taxon>Agaricales</taxon>
        <taxon>Marasmiineae</taxon>
        <taxon>Marasmiaceae</taxon>
        <taxon>Marasmius</taxon>
    </lineage>
</organism>
<dbReference type="EMBL" id="JBAHYK010001126">
    <property type="protein sequence ID" value="KAL0569404.1"/>
    <property type="molecule type" value="Genomic_DNA"/>
</dbReference>
<feature type="compositionally biased region" description="Acidic residues" evidence="1">
    <location>
        <begin position="78"/>
        <end position="90"/>
    </location>
</feature>
<reference evidence="2 3" key="1">
    <citation type="submission" date="2024-02" db="EMBL/GenBank/DDBJ databases">
        <title>A draft genome for the cacao thread blight pathogen Marasmius crinis-equi.</title>
        <authorList>
            <person name="Cohen S.P."/>
            <person name="Baruah I.K."/>
            <person name="Amoako-Attah I."/>
            <person name="Bukari Y."/>
            <person name="Meinhardt L.W."/>
            <person name="Bailey B.A."/>
        </authorList>
    </citation>
    <scope>NUCLEOTIDE SEQUENCE [LARGE SCALE GENOMIC DNA]</scope>
    <source>
        <strain evidence="2 3">GH-76</strain>
    </source>
</reference>
<accession>A0ABR3F2U5</accession>
<evidence type="ECO:0000313" key="2">
    <source>
        <dbReference type="EMBL" id="KAL0569404.1"/>
    </source>
</evidence>
<dbReference type="Gene3D" id="3.80.10.10">
    <property type="entry name" value="Ribonuclease Inhibitor"/>
    <property type="match status" value="1"/>
</dbReference>
<name>A0ABR3F2U5_9AGAR</name>
<dbReference type="Proteomes" id="UP001465976">
    <property type="component" value="Unassembled WGS sequence"/>
</dbReference>
<dbReference type="PANTHER" id="PTHR38926:SF5">
    <property type="entry name" value="F-BOX AND LEUCINE-RICH REPEAT PROTEIN 6"/>
    <property type="match status" value="1"/>
</dbReference>
<dbReference type="Gene3D" id="1.20.1280.50">
    <property type="match status" value="1"/>
</dbReference>
<evidence type="ECO:0008006" key="4">
    <source>
        <dbReference type="Google" id="ProtNLM"/>
    </source>
</evidence>
<gene>
    <name evidence="2" type="ORF">V5O48_012558</name>
</gene>
<protein>
    <recommendedName>
        <fullName evidence="4">F-box domain-containing protein</fullName>
    </recommendedName>
</protein>
<proteinExistence type="predicted"/>
<comment type="caution">
    <text evidence="2">The sequence shown here is derived from an EMBL/GenBank/DDBJ whole genome shotgun (WGS) entry which is preliminary data.</text>
</comment>
<evidence type="ECO:0000256" key="1">
    <source>
        <dbReference type="SAM" id="MobiDB-lite"/>
    </source>
</evidence>
<dbReference type="SUPFAM" id="SSF52047">
    <property type="entry name" value="RNI-like"/>
    <property type="match status" value="1"/>
</dbReference>
<feature type="compositionally biased region" description="Basic and acidic residues" evidence="1">
    <location>
        <begin position="91"/>
        <end position="101"/>
    </location>
</feature>
<dbReference type="InterPro" id="IPR032675">
    <property type="entry name" value="LRR_dom_sf"/>
</dbReference>
<feature type="region of interest" description="Disordered" evidence="1">
    <location>
        <begin position="38"/>
        <end position="104"/>
    </location>
</feature>
<sequence length="545" mass="60840">MSFQSLPNEIISYIFLLGRIEKVDGSRTDVSDFHLGRVSDESVEDFGESSDLSGGEDGEVALNTDDDEDGQSDTGKDGEEDAQPGDEGDEKTESCLEERKQPGRGTESLPFPLVFSHVCRQWRHITLDHPSLWTSIDFFIHRSSTEYLEAYIRRSQIQPLSISMHGPISKCDEVLEPILDESLNPSTIEQIVSFLETVVPHAHRWRELRVFAGNARHYHPILHRLSNCKSAPLLEILQLDFERNYFGSDVLPNASPSSSSLVSPLFHSKVPKLRDLNISGVVLDWDVSVPLSTNLCRLRLAFHREEERPSLQSFAAIMAAFPQLESLDLCGSGPALDDPEEHSESGSSVSINLPSLSSLSFSVLDQSYLMSFFPLISGGISNLTTLSLVFDSEVDDVDFSEFAQLLSSPSPVTGHSVLRGLSELRIEMPLDCTAQRLFLDQLVNLSILRIKPDDAFDEDDAMWHQLLAETLDGAGAIKYCPRLTSIYTAGFSSSDVRMVAEARLRSGSPLKLMALWSEDELKPNDREWLETHVEELSFYERDIDA</sequence>
<evidence type="ECO:0000313" key="3">
    <source>
        <dbReference type="Proteomes" id="UP001465976"/>
    </source>
</evidence>
<dbReference type="PANTHER" id="PTHR38926">
    <property type="entry name" value="F-BOX DOMAIN CONTAINING PROTEIN, EXPRESSED"/>
    <property type="match status" value="1"/>
</dbReference>
<keyword evidence="3" id="KW-1185">Reference proteome</keyword>